<dbReference type="Proteomes" id="UP000265798">
    <property type="component" value="Unassembled WGS sequence"/>
</dbReference>
<sequence length="77" mass="8835">MFLEYSIFPQIDRIVDLFAGLKEWAKVSGVSKNVFWTGIVLVLFSIYKSGIKNNKLFPNFVLPNVLKCNKSWGCNTF</sequence>
<proteinExistence type="predicted"/>
<organism evidence="1 2">
    <name type="scientific">Leptospira stimsonii</name>
    <dbReference type="NCBI Taxonomy" id="2202203"/>
    <lineage>
        <taxon>Bacteria</taxon>
        <taxon>Pseudomonadati</taxon>
        <taxon>Spirochaetota</taxon>
        <taxon>Spirochaetia</taxon>
        <taxon>Leptospirales</taxon>
        <taxon>Leptospiraceae</taxon>
        <taxon>Leptospira</taxon>
    </lineage>
</organism>
<comment type="caution">
    <text evidence="1">The sequence shown here is derived from an EMBL/GenBank/DDBJ whole genome shotgun (WGS) entry which is preliminary data.</text>
</comment>
<gene>
    <name evidence="1" type="ORF">DLM75_00835</name>
</gene>
<name>A0A396ZBA8_9LEPT</name>
<dbReference type="EMBL" id="QHCT01000001">
    <property type="protein sequence ID" value="RHX91825.1"/>
    <property type="molecule type" value="Genomic_DNA"/>
</dbReference>
<accession>A0A396ZBA8</accession>
<evidence type="ECO:0000313" key="1">
    <source>
        <dbReference type="EMBL" id="RHX91825.1"/>
    </source>
</evidence>
<dbReference type="AlphaFoldDB" id="A0A396ZBA8"/>
<evidence type="ECO:0000313" key="2">
    <source>
        <dbReference type="Proteomes" id="UP000265798"/>
    </source>
</evidence>
<protein>
    <submittedName>
        <fullName evidence="1">Uncharacterized protein</fullName>
    </submittedName>
</protein>
<reference evidence="2" key="1">
    <citation type="submission" date="2018-05" db="EMBL/GenBank/DDBJ databases">
        <title>Leptospira yasudae sp. nov. and Leptospira stimsonii sp. nov., two pathogenic species of the genus Leptospira isolated from environmental sources.</title>
        <authorList>
            <person name="Casanovas-Massana A."/>
            <person name="Hamond C."/>
            <person name="Santos L.A."/>
            <person name="Hacker K.P."/>
            <person name="Balassiano I."/>
            <person name="Medeiros M.A."/>
            <person name="Reis M.G."/>
            <person name="Ko A.I."/>
            <person name="Wunder E.A."/>
        </authorList>
    </citation>
    <scope>NUCLEOTIDE SEQUENCE [LARGE SCALE GENOMIC DNA]</scope>
    <source>
        <strain evidence="2">Yale</strain>
    </source>
</reference>